<evidence type="ECO:0000313" key="1">
    <source>
        <dbReference type="EMBL" id="KHJ32906.1"/>
    </source>
</evidence>
<dbReference type="AlphaFoldDB" id="A0A0B1P7J4"/>
<keyword evidence="2" id="KW-1185">Reference proteome</keyword>
<gene>
    <name evidence="1" type="ORF">EV44_g3801</name>
</gene>
<protein>
    <submittedName>
        <fullName evidence="1">Uncharacterized protein</fullName>
    </submittedName>
</protein>
<proteinExistence type="predicted"/>
<dbReference type="Proteomes" id="UP000030854">
    <property type="component" value="Unassembled WGS sequence"/>
</dbReference>
<dbReference type="EMBL" id="JNVN01001732">
    <property type="protein sequence ID" value="KHJ32906.1"/>
    <property type="molecule type" value="Genomic_DNA"/>
</dbReference>
<comment type="caution">
    <text evidence="1">The sequence shown here is derived from an EMBL/GenBank/DDBJ whole genome shotgun (WGS) entry which is preliminary data.</text>
</comment>
<name>A0A0B1P7J4_UNCNE</name>
<evidence type="ECO:0000313" key="2">
    <source>
        <dbReference type="Proteomes" id="UP000030854"/>
    </source>
</evidence>
<dbReference type="HOGENOM" id="CLU_2706639_0_0_1"/>
<organism evidence="1 2">
    <name type="scientific">Uncinula necator</name>
    <name type="common">Grape powdery mildew</name>
    <dbReference type="NCBI Taxonomy" id="52586"/>
    <lineage>
        <taxon>Eukaryota</taxon>
        <taxon>Fungi</taxon>
        <taxon>Dikarya</taxon>
        <taxon>Ascomycota</taxon>
        <taxon>Pezizomycotina</taxon>
        <taxon>Leotiomycetes</taxon>
        <taxon>Erysiphales</taxon>
        <taxon>Erysiphaceae</taxon>
        <taxon>Erysiphe</taxon>
    </lineage>
</organism>
<sequence>MPIKQSYALKSLCDEAVNVVSNNIEVYICGTNETLLNSQGRRKKELTSNTTTKKAIVTQGFAHVAGNNNGSSP</sequence>
<accession>A0A0B1P7J4</accession>
<reference evidence="1 2" key="1">
    <citation type="journal article" date="2014" name="BMC Genomics">
        <title>Adaptive genomic structural variation in the grape powdery mildew pathogen, Erysiphe necator.</title>
        <authorList>
            <person name="Jones L."/>
            <person name="Riaz S."/>
            <person name="Morales-Cruz A."/>
            <person name="Amrine K.C."/>
            <person name="McGuire B."/>
            <person name="Gubler W.D."/>
            <person name="Walker M.A."/>
            <person name="Cantu D."/>
        </authorList>
    </citation>
    <scope>NUCLEOTIDE SEQUENCE [LARGE SCALE GENOMIC DNA]</scope>
    <source>
        <strain evidence="2">c</strain>
    </source>
</reference>